<accession>A0A4Y9Z6K3</accession>
<dbReference type="InterPro" id="IPR024790">
    <property type="entry name" value="APC4_long_dom"/>
</dbReference>
<dbReference type="Proteomes" id="UP000298390">
    <property type="component" value="Unassembled WGS sequence"/>
</dbReference>
<feature type="chain" id="PRO_5021189914" description="Anaphase-promoting complex subunit 4 long domain-containing protein" evidence="1">
    <location>
        <begin position="18"/>
        <end position="448"/>
    </location>
</feature>
<keyword evidence="1" id="KW-0732">Signal</keyword>
<gene>
    <name evidence="3" type="ORF">EVJ58_g217</name>
</gene>
<dbReference type="Pfam" id="PF12896">
    <property type="entry name" value="ANAPC4"/>
    <property type="match status" value="1"/>
</dbReference>
<feature type="signal peptide" evidence="1">
    <location>
        <begin position="1"/>
        <end position="17"/>
    </location>
</feature>
<feature type="domain" description="Anaphase-promoting complex subunit 4 long" evidence="2">
    <location>
        <begin position="17"/>
        <end position="72"/>
    </location>
</feature>
<evidence type="ECO:0000313" key="3">
    <source>
        <dbReference type="EMBL" id="TFY69760.1"/>
    </source>
</evidence>
<evidence type="ECO:0000259" key="2">
    <source>
        <dbReference type="Pfam" id="PF12896"/>
    </source>
</evidence>
<comment type="caution">
    <text evidence="3">The sequence shown here is derived from an EMBL/GenBank/DDBJ whole genome shotgun (WGS) entry which is preliminary data.</text>
</comment>
<name>A0A4Y9Z6K3_9APHY</name>
<evidence type="ECO:0000256" key="1">
    <source>
        <dbReference type="SAM" id="SignalP"/>
    </source>
</evidence>
<protein>
    <recommendedName>
        <fullName evidence="2">Anaphase-promoting complex subunit 4 long domain-containing protein</fullName>
    </recommendedName>
</protein>
<dbReference type="AlphaFoldDB" id="A0A4Y9Z6K3"/>
<evidence type="ECO:0000313" key="4">
    <source>
        <dbReference type="Proteomes" id="UP000298390"/>
    </source>
</evidence>
<organism evidence="3 4">
    <name type="scientific">Rhodofomes roseus</name>
    <dbReference type="NCBI Taxonomy" id="34475"/>
    <lineage>
        <taxon>Eukaryota</taxon>
        <taxon>Fungi</taxon>
        <taxon>Dikarya</taxon>
        <taxon>Basidiomycota</taxon>
        <taxon>Agaricomycotina</taxon>
        <taxon>Agaricomycetes</taxon>
        <taxon>Polyporales</taxon>
        <taxon>Rhodofomes</taxon>
    </lineage>
</organism>
<proteinExistence type="predicted"/>
<dbReference type="STRING" id="34475.A0A4Y9Z6K3"/>
<sequence length="448" mass="49415">MSTAAFTLGGGLWLVASYQLCGINTAQVTACMDLAGRAVLLAGWLAATARRELVRFTEYMFWLRYETARLNTSGEGHNHAPVPRHDILEVNDYLMSGLVVSPIDRWFMGPVPQFSPHDLGVPGDWSDLKSATLRARRVLREPRLSAWQYNIKQRDLSHLDRNLDSLVQELAARSHRIFLDAANATARSAVSLSSASPAQLQDTTLLHALESNSPVLIRERTVLGPGQAARYTQFLLIQLPRVADRSYRRSSVFLIGDRAHLGCIGRAVVCIARLHHGTEGMQRPVQVEVAVVECCIPVNDASETKIPFDLLDAEFFDDSLFIIVYRETTQPGFASIATVGYGDLIYTAIELESYLTDFARESLGLEVLSRLEREQLSSEAAPLIQTRRLAGCREGRMALAVNGRTGRRVACVLDGAGTALEILDIEGEEEETEVEEMSTVEVETGAEA</sequence>
<reference evidence="3 4" key="1">
    <citation type="submission" date="2019-01" db="EMBL/GenBank/DDBJ databases">
        <title>Genome sequencing of the rare red list fungi Fomitopsis rosea.</title>
        <authorList>
            <person name="Buettner E."/>
            <person name="Kellner H."/>
        </authorList>
    </citation>
    <scope>NUCLEOTIDE SEQUENCE [LARGE SCALE GENOMIC DNA]</scope>
    <source>
        <strain evidence="3 4">DSM 105464</strain>
    </source>
</reference>
<dbReference type="EMBL" id="SEKV01000005">
    <property type="protein sequence ID" value="TFY69760.1"/>
    <property type="molecule type" value="Genomic_DNA"/>
</dbReference>